<feature type="chain" id="PRO_5043776810" evidence="1">
    <location>
        <begin position="25"/>
        <end position="368"/>
    </location>
</feature>
<feature type="signal peptide" evidence="1">
    <location>
        <begin position="1"/>
        <end position="24"/>
    </location>
</feature>
<proteinExistence type="predicted"/>
<accession>A0AAV9XUY4</accession>
<dbReference type="Proteomes" id="UP001311799">
    <property type="component" value="Unassembled WGS sequence"/>
</dbReference>
<dbReference type="EMBL" id="JAWDEY010000036">
    <property type="protein sequence ID" value="KAK6587682.1"/>
    <property type="molecule type" value="Genomic_DNA"/>
</dbReference>
<keyword evidence="1" id="KW-0732">Signal</keyword>
<sequence length="368" mass="41209">MNFQFGFFTLYFVLSCYRAYCTSGDSDPSNTSFVPSAGVESSFDSESFASSEITGISQSVSSLSDTSLSRDLSGFSDVTGSLGLLIALTKNGSYSRIISGNFYKVNEGENSFYLLFDTTYKNFVGIFVSGSLDFTINGRLGKVMITHGNETFLLNKFKLTKDENDSIVTNSPWNLKIEVNPDFKKFIHVPSEIKNRNIVKLPPADWDANLDSIYPSNIKSIMPISIMNKKDGVYKKLTIPHFAVGISPTALFLKLNTGEYMSIIVTNNTVFFVDIEDCSIHSSNGHYYNICGGYSIYHKIWFLTNKPWGHRVVINTKLSDLYTIMKNKLEEMNDSDDVEGSSSSLTGNLVLRKFRQCNRLCTKCKCHD</sequence>
<dbReference type="AlphaFoldDB" id="A0AAV9XUY4"/>
<evidence type="ECO:0000313" key="3">
    <source>
        <dbReference type="Proteomes" id="UP001311799"/>
    </source>
</evidence>
<comment type="caution">
    <text evidence="2">The sequence shown here is derived from an EMBL/GenBank/DDBJ whole genome shotgun (WGS) entry which is preliminary data.</text>
</comment>
<reference evidence="2 3" key="1">
    <citation type="submission" date="2023-10" db="EMBL/GenBank/DDBJ databases">
        <title>Comparative genomics analysis reveals potential genetic determinants of host preference in Cryptosporidium xiaoi.</title>
        <authorList>
            <person name="Xiao L."/>
            <person name="Li J."/>
        </authorList>
    </citation>
    <scope>NUCLEOTIDE SEQUENCE [LARGE SCALE GENOMIC DNA]</scope>
    <source>
        <strain evidence="2 3">52996</strain>
    </source>
</reference>
<evidence type="ECO:0000313" key="2">
    <source>
        <dbReference type="EMBL" id="KAK6587682.1"/>
    </source>
</evidence>
<protein>
    <submittedName>
        <fullName evidence="2">Uncharacterized protein</fullName>
    </submittedName>
</protein>
<name>A0AAV9XUY4_9CRYT</name>
<organism evidence="2 3">
    <name type="scientific">Cryptosporidium xiaoi</name>
    <dbReference type="NCBI Taxonomy" id="659607"/>
    <lineage>
        <taxon>Eukaryota</taxon>
        <taxon>Sar</taxon>
        <taxon>Alveolata</taxon>
        <taxon>Apicomplexa</taxon>
        <taxon>Conoidasida</taxon>
        <taxon>Coccidia</taxon>
        <taxon>Eucoccidiorida</taxon>
        <taxon>Eimeriorina</taxon>
        <taxon>Cryptosporidiidae</taxon>
        <taxon>Cryptosporidium</taxon>
    </lineage>
</organism>
<gene>
    <name evidence="2" type="ORF">RS030_81491</name>
</gene>
<keyword evidence="3" id="KW-1185">Reference proteome</keyword>
<evidence type="ECO:0000256" key="1">
    <source>
        <dbReference type="SAM" id="SignalP"/>
    </source>
</evidence>